<dbReference type="InterPro" id="IPR039539">
    <property type="entry name" value="Ras_GTPase_bind_prot"/>
</dbReference>
<dbReference type="Gene3D" id="3.10.450.50">
    <property type="match status" value="1"/>
</dbReference>
<dbReference type="InterPro" id="IPR018222">
    <property type="entry name" value="Nuclear_transport_factor_2_euk"/>
</dbReference>
<evidence type="ECO:0000256" key="2">
    <source>
        <dbReference type="PROSITE-ProRule" id="PRU00176"/>
    </source>
</evidence>
<keyword evidence="1 2" id="KW-0694">RNA-binding</keyword>
<dbReference type="OrthoDB" id="339151at2759"/>
<keyword evidence="7" id="KW-1185">Reference proteome</keyword>
<dbReference type="Gene3D" id="3.30.70.330">
    <property type="match status" value="1"/>
</dbReference>
<feature type="region of interest" description="Disordered" evidence="3">
    <location>
        <begin position="391"/>
        <end position="446"/>
    </location>
</feature>
<dbReference type="GO" id="GO:1990904">
    <property type="term" value="C:ribonucleoprotein complex"/>
    <property type="evidence" value="ECO:0007669"/>
    <property type="project" value="TreeGrafter"/>
</dbReference>
<dbReference type="InterPro" id="IPR000504">
    <property type="entry name" value="RRM_dom"/>
</dbReference>
<evidence type="ECO:0000256" key="3">
    <source>
        <dbReference type="SAM" id="MobiDB-lite"/>
    </source>
</evidence>
<evidence type="ECO:0008006" key="8">
    <source>
        <dbReference type="Google" id="ProtNLM"/>
    </source>
</evidence>
<feature type="domain" description="NTF2" evidence="5">
    <location>
        <begin position="92"/>
        <end position="209"/>
    </location>
</feature>
<name>A0A5J9VRA2_9POAL</name>
<dbReference type="FunFam" id="3.10.450.50:FF:000003">
    <property type="entry name" value="Nuclear transport factor 2 family protein"/>
    <property type="match status" value="1"/>
</dbReference>
<gene>
    <name evidence="6" type="ORF">EJB05_11416</name>
</gene>
<dbReference type="InterPro" id="IPR012677">
    <property type="entry name" value="Nucleotide-bd_a/b_plait_sf"/>
</dbReference>
<dbReference type="PROSITE" id="PS50177">
    <property type="entry name" value="NTF2_DOMAIN"/>
    <property type="match status" value="1"/>
</dbReference>
<dbReference type="SUPFAM" id="SSF54928">
    <property type="entry name" value="RNA-binding domain, RBD"/>
    <property type="match status" value="1"/>
</dbReference>
<protein>
    <recommendedName>
        <fullName evidence="8">NTF2 domain-containing protein</fullName>
    </recommendedName>
</protein>
<organism evidence="6 7">
    <name type="scientific">Eragrostis curvula</name>
    <name type="common">weeping love grass</name>
    <dbReference type="NCBI Taxonomy" id="38414"/>
    <lineage>
        <taxon>Eukaryota</taxon>
        <taxon>Viridiplantae</taxon>
        <taxon>Streptophyta</taxon>
        <taxon>Embryophyta</taxon>
        <taxon>Tracheophyta</taxon>
        <taxon>Spermatophyta</taxon>
        <taxon>Magnoliopsida</taxon>
        <taxon>Liliopsida</taxon>
        <taxon>Poales</taxon>
        <taxon>Poaceae</taxon>
        <taxon>PACMAD clade</taxon>
        <taxon>Chloridoideae</taxon>
        <taxon>Eragrostideae</taxon>
        <taxon>Eragrostidinae</taxon>
        <taxon>Eragrostis</taxon>
    </lineage>
</organism>
<dbReference type="AlphaFoldDB" id="A0A5J9VRA2"/>
<feature type="region of interest" description="Disordered" evidence="3">
    <location>
        <begin position="220"/>
        <end position="254"/>
    </location>
</feature>
<feature type="compositionally biased region" description="Polar residues" evidence="3">
    <location>
        <begin position="423"/>
        <end position="432"/>
    </location>
</feature>
<dbReference type="GO" id="GO:0005829">
    <property type="term" value="C:cytosol"/>
    <property type="evidence" value="ECO:0007669"/>
    <property type="project" value="TreeGrafter"/>
</dbReference>
<dbReference type="Pfam" id="PF02136">
    <property type="entry name" value="NTF2"/>
    <property type="match status" value="1"/>
</dbReference>
<dbReference type="Pfam" id="PF00076">
    <property type="entry name" value="RRM_1"/>
    <property type="match status" value="1"/>
</dbReference>
<dbReference type="SMART" id="SM00360">
    <property type="entry name" value="RRM"/>
    <property type="match status" value="1"/>
</dbReference>
<dbReference type="CDD" id="cd00590">
    <property type="entry name" value="RRM_SF"/>
    <property type="match status" value="1"/>
</dbReference>
<evidence type="ECO:0000313" key="7">
    <source>
        <dbReference type="Proteomes" id="UP000324897"/>
    </source>
</evidence>
<dbReference type="PANTHER" id="PTHR10693:SF55">
    <property type="entry name" value="OS07G0603100 PROTEIN"/>
    <property type="match status" value="1"/>
</dbReference>
<reference evidence="6 7" key="1">
    <citation type="journal article" date="2019" name="Sci. Rep.">
        <title>A high-quality genome of Eragrostis curvula grass provides insights into Poaceae evolution and supports new strategies to enhance forage quality.</title>
        <authorList>
            <person name="Carballo J."/>
            <person name="Santos B.A.C.M."/>
            <person name="Zappacosta D."/>
            <person name="Garbus I."/>
            <person name="Selva J.P."/>
            <person name="Gallo C.A."/>
            <person name="Diaz A."/>
            <person name="Albertini E."/>
            <person name="Caccamo M."/>
            <person name="Echenique V."/>
        </authorList>
    </citation>
    <scope>NUCLEOTIDE SEQUENCE [LARGE SCALE GENOMIC DNA]</scope>
    <source>
        <strain evidence="7">cv. Victoria</strain>
        <tissue evidence="6">Leaf</tissue>
    </source>
</reference>
<dbReference type="InterPro" id="IPR032710">
    <property type="entry name" value="NTF2-like_dom_sf"/>
</dbReference>
<dbReference type="Proteomes" id="UP000324897">
    <property type="component" value="Chromosome 4"/>
</dbReference>
<evidence type="ECO:0000259" key="4">
    <source>
        <dbReference type="PROSITE" id="PS50102"/>
    </source>
</evidence>
<evidence type="ECO:0000259" key="5">
    <source>
        <dbReference type="PROSITE" id="PS50177"/>
    </source>
</evidence>
<comment type="caution">
    <text evidence="6">The sequence shown here is derived from an EMBL/GenBank/DDBJ whole genome shotgun (WGS) entry which is preliminary data.</text>
</comment>
<feature type="region of interest" description="Disordered" evidence="3">
    <location>
        <begin position="312"/>
        <end position="371"/>
    </location>
</feature>
<dbReference type="InterPro" id="IPR002075">
    <property type="entry name" value="NTF2_dom"/>
</dbReference>
<feature type="region of interest" description="Disordered" evidence="3">
    <location>
        <begin position="535"/>
        <end position="656"/>
    </location>
</feature>
<feature type="non-terminal residue" evidence="6">
    <location>
        <position position="1"/>
    </location>
</feature>
<evidence type="ECO:0000313" key="6">
    <source>
        <dbReference type="EMBL" id="TVU38066.1"/>
    </source>
</evidence>
<dbReference type="SUPFAM" id="SSF54427">
    <property type="entry name" value="NTF2-like"/>
    <property type="match status" value="1"/>
</dbReference>
<dbReference type="GO" id="GO:0003729">
    <property type="term" value="F:mRNA binding"/>
    <property type="evidence" value="ECO:0007669"/>
    <property type="project" value="TreeGrafter"/>
</dbReference>
<accession>A0A5J9VRA2</accession>
<dbReference type="InterPro" id="IPR035979">
    <property type="entry name" value="RBD_domain_sf"/>
</dbReference>
<dbReference type="EMBL" id="RWGY01000007">
    <property type="protein sequence ID" value="TVU38066.1"/>
    <property type="molecule type" value="Genomic_DNA"/>
</dbReference>
<feature type="compositionally biased region" description="Polar residues" evidence="3">
    <location>
        <begin position="588"/>
        <end position="634"/>
    </location>
</feature>
<proteinExistence type="predicted"/>
<dbReference type="CDD" id="cd00780">
    <property type="entry name" value="NTF2"/>
    <property type="match status" value="1"/>
</dbReference>
<feature type="compositionally biased region" description="Low complexity" evidence="3">
    <location>
        <begin position="312"/>
        <end position="364"/>
    </location>
</feature>
<sequence>LSLPINPSAPFHCLRLQHHASPLARELATVRVGDSPLGFPVPSHAAASSRGGAVSVLSRSAVSGVILMFFLVMLAMALQDDSSATSYSPQLVGNAFVNQYYYTLRNTPEHAHRFYYDSSTLGREDSNGNMTSVTTLDGISAQIMSTDYTGYVMELQTVDSQASHGGGVLILVAGSFTTPDAVKKKFTQSFFLAPQENGGYFVLNDMFRFVSEMPSTVITEEAGHDNGSTQRATLPAESGTASAQESTVPDLPSAASLPVNRIVTSPSANGAPSVTIPSANGVKAANNGVVKMPEAAPAAPVEKVATTTASVEKAAPVRAPAEKAATTAPAPAEKATTTSAPAPAEKATTTSAPAPAEKAATTSAPAPPAMDVTKRTYASIVKDMRESTLPALAPAVKPKPSPRPKAAQNAEKSASSPAKPVHATNTAPSGDKNTSKSKQPDEPGYSVFVKNLPYNASAEMVEQEFKKFGPIKPEGIQVRNSQVDRFCFGFVEFESQQSMQAAIEARTVYFGSRESYVEEKRTSTRVVNGIITRGDDNGNAGGGRFQSGRGGYQGENFRGNNGNYHDGDNMRNGYRNHQNDYGGRGQRPQGNGYHQNGSNYHQNKNGYHQNGNGYRQNGYVQNVNDQQRRPSNNGNGTGNGKVERANATTKQTLAAA</sequence>
<feature type="compositionally biased region" description="Gly residues" evidence="3">
    <location>
        <begin position="539"/>
        <end position="553"/>
    </location>
</feature>
<evidence type="ECO:0000256" key="1">
    <source>
        <dbReference type="ARBA" id="ARBA00022884"/>
    </source>
</evidence>
<dbReference type="PANTHER" id="PTHR10693">
    <property type="entry name" value="RAS GTPASE-ACTIVATING PROTEIN-BINDING PROTEIN"/>
    <property type="match status" value="1"/>
</dbReference>
<feature type="compositionally biased region" description="Polar residues" evidence="3">
    <location>
        <begin position="646"/>
        <end position="656"/>
    </location>
</feature>
<dbReference type="PROSITE" id="PS50102">
    <property type="entry name" value="RRM"/>
    <property type="match status" value="1"/>
</dbReference>
<feature type="domain" description="RRM" evidence="4">
    <location>
        <begin position="445"/>
        <end position="522"/>
    </location>
</feature>